<dbReference type="EC" id="3.1.1.4" evidence="3"/>
<evidence type="ECO:0000256" key="2">
    <source>
        <dbReference type="ARBA" id="ARBA00004613"/>
    </source>
</evidence>
<dbReference type="GO" id="GO:0005576">
    <property type="term" value="C:extracellular region"/>
    <property type="evidence" value="ECO:0007669"/>
    <property type="project" value="UniProtKB-SubCell"/>
</dbReference>
<dbReference type="CDD" id="cd04704">
    <property type="entry name" value="PLA2_bee_venom_like"/>
    <property type="match status" value="1"/>
</dbReference>
<gene>
    <name evidence="14" type="ORF">MELIAE_LOCUS12180</name>
</gene>
<accession>A0A9P0BHG7</accession>
<dbReference type="EMBL" id="OV121140">
    <property type="protein sequence ID" value="CAH0563326.1"/>
    <property type="molecule type" value="Genomic_DNA"/>
</dbReference>
<evidence type="ECO:0000256" key="8">
    <source>
        <dbReference type="ARBA" id="ARBA00022837"/>
    </source>
</evidence>
<evidence type="ECO:0000313" key="14">
    <source>
        <dbReference type="EMBL" id="CAH0563326.1"/>
    </source>
</evidence>
<evidence type="ECO:0000256" key="10">
    <source>
        <dbReference type="ARBA" id="ARBA00023098"/>
    </source>
</evidence>
<comment type="cofactor">
    <cofactor evidence="1">
        <name>Ca(2+)</name>
        <dbReference type="ChEBI" id="CHEBI:29108"/>
    </cofactor>
</comment>
<sequence>MSRWRKRWFCRLLVTYVATIFAVGSQEITNFVATNFLQDGEMETRIYFDGVTAKETVSKGSGLKFRQLSDGKHLIQSIYNDENNLEDCEYGLKRDQVNKFLNTFKGDLKVLLTTSNVTVQSLDGLPLPDEFNWLNYTYLRKKCQKKHREIKELADNSRQKRDFSDLLRIPGTKWCGKGYSADKYTRLGGFSRTDKCCRKHDLNCPFWIGAFDTKYGLFNWRMNTLMHCDCDARFRSCLKRVRSSDANLVGKLFFNVVQTQCFRLKPKKTCVRSSWWGKCKKFKYFKQAILVENPSY</sequence>
<dbReference type="GO" id="GO:0004623">
    <property type="term" value="F:phospholipase A2 activity"/>
    <property type="evidence" value="ECO:0007669"/>
    <property type="project" value="UniProtKB-EC"/>
</dbReference>
<dbReference type="GO" id="GO:0006644">
    <property type="term" value="P:phospholipid metabolic process"/>
    <property type="evidence" value="ECO:0007669"/>
    <property type="project" value="InterPro"/>
</dbReference>
<dbReference type="OrthoDB" id="6075074at2759"/>
<evidence type="ECO:0000256" key="6">
    <source>
        <dbReference type="ARBA" id="ARBA00022723"/>
    </source>
</evidence>
<name>A0A9P0BHG7_BRAAE</name>
<keyword evidence="15" id="KW-1185">Reference proteome</keyword>
<keyword evidence="8" id="KW-0106">Calcium</keyword>
<feature type="domain" description="Phospholipase A2-like central" evidence="13">
    <location>
        <begin position="169"/>
        <end position="264"/>
    </location>
</feature>
<evidence type="ECO:0000256" key="3">
    <source>
        <dbReference type="ARBA" id="ARBA00013278"/>
    </source>
</evidence>
<evidence type="ECO:0000256" key="9">
    <source>
        <dbReference type="ARBA" id="ARBA00022963"/>
    </source>
</evidence>
<keyword evidence="9" id="KW-0442">Lipid degradation</keyword>
<organism evidence="14 15">
    <name type="scientific">Brassicogethes aeneus</name>
    <name type="common">Rape pollen beetle</name>
    <name type="synonym">Meligethes aeneus</name>
    <dbReference type="NCBI Taxonomy" id="1431903"/>
    <lineage>
        <taxon>Eukaryota</taxon>
        <taxon>Metazoa</taxon>
        <taxon>Ecdysozoa</taxon>
        <taxon>Arthropoda</taxon>
        <taxon>Hexapoda</taxon>
        <taxon>Insecta</taxon>
        <taxon>Pterygota</taxon>
        <taxon>Neoptera</taxon>
        <taxon>Endopterygota</taxon>
        <taxon>Coleoptera</taxon>
        <taxon>Polyphaga</taxon>
        <taxon>Cucujiformia</taxon>
        <taxon>Nitidulidae</taxon>
        <taxon>Meligethinae</taxon>
        <taxon>Brassicogethes</taxon>
    </lineage>
</organism>
<keyword evidence="7" id="KW-0378">Hydrolase</keyword>
<dbReference type="PANTHER" id="PTHR12253">
    <property type="entry name" value="RH14732P"/>
    <property type="match status" value="1"/>
</dbReference>
<dbReference type="SUPFAM" id="SSF48619">
    <property type="entry name" value="Phospholipase A2, PLA2"/>
    <property type="match status" value="1"/>
</dbReference>
<dbReference type="GO" id="GO:0016042">
    <property type="term" value="P:lipid catabolic process"/>
    <property type="evidence" value="ECO:0007669"/>
    <property type="project" value="UniProtKB-KW"/>
</dbReference>
<evidence type="ECO:0000256" key="4">
    <source>
        <dbReference type="ARBA" id="ARBA00021721"/>
    </source>
</evidence>
<evidence type="ECO:0000256" key="11">
    <source>
        <dbReference type="ARBA" id="ARBA00023157"/>
    </source>
</evidence>
<proteinExistence type="predicted"/>
<dbReference type="GO" id="GO:0046872">
    <property type="term" value="F:metal ion binding"/>
    <property type="evidence" value="ECO:0007669"/>
    <property type="project" value="UniProtKB-KW"/>
</dbReference>
<dbReference type="Gene3D" id="1.20.90.10">
    <property type="entry name" value="Phospholipase A2 domain"/>
    <property type="match status" value="1"/>
</dbReference>
<evidence type="ECO:0000256" key="7">
    <source>
        <dbReference type="ARBA" id="ARBA00022801"/>
    </source>
</evidence>
<dbReference type="GO" id="GO:0050482">
    <property type="term" value="P:arachidonate secretion"/>
    <property type="evidence" value="ECO:0007669"/>
    <property type="project" value="InterPro"/>
</dbReference>
<dbReference type="Pfam" id="PF05826">
    <property type="entry name" value="Phospholip_A2_2"/>
    <property type="match status" value="1"/>
</dbReference>
<evidence type="ECO:0000256" key="1">
    <source>
        <dbReference type="ARBA" id="ARBA00001913"/>
    </source>
</evidence>
<evidence type="ECO:0000256" key="12">
    <source>
        <dbReference type="ARBA" id="ARBA00029903"/>
    </source>
</evidence>
<reference evidence="14" key="1">
    <citation type="submission" date="2021-12" db="EMBL/GenBank/DDBJ databases">
        <authorList>
            <person name="King R."/>
        </authorList>
    </citation>
    <scope>NUCLEOTIDE SEQUENCE</scope>
</reference>
<keyword evidence="6" id="KW-0479">Metal-binding</keyword>
<evidence type="ECO:0000313" key="15">
    <source>
        <dbReference type="Proteomes" id="UP001154078"/>
    </source>
</evidence>
<keyword evidence="5" id="KW-0964">Secreted</keyword>
<keyword evidence="11" id="KW-1015">Disulfide bond</keyword>
<keyword evidence="10" id="KW-0443">Lipid metabolism</keyword>
<protein>
    <recommendedName>
        <fullName evidence="4">Phospholipase A2</fullName>
        <ecNumber evidence="3">3.1.1.4</ecNumber>
    </recommendedName>
    <alternativeName>
        <fullName evidence="12">Phosphatidylcholine 2-acylhydrolase</fullName>
    </alternativeName>
</protein>
<dbReference type="AlphaFoldDB" id="A0A9P0BHG7"/>
<dbReference type="InterPro" id="IPR036444">
    <property type="entry name" value="PLipase_A2_dom_sf"/>
</dbReference>
<comment type="subcellular location">
    <subcellularLocation>
        <location evidence="2">Secreted</location>
    </subcellularLocation>
</comment>
<dbReference type="Proteomes" id="UP001154078">
    <property type="component" value="Chromosome 9"/>
</dbReference>
<dbReference type="InterPro" id="IPR016090">
    <property type="entry name" value="PLA2-like_dom"/>
</dbReference>
<evidence type="ECO:0000256" key="5">
    <source>
        <dbReference type="ARBA" id="ARBA00022525"/>
    </source>
</evidence>
<evidence type="ECO:0000259" key="13">
    <source>
        <dbReference type="Pfam" id="PF05826"/>
    </source>
</evidence>
<dbReference type="FunFam" id="1.20.90.10:FF:000002">
    <property type="entry name" value="Phospholipase A2 group III"/>
    <property type="match status" value="1"/>
</dbReference>